<dbReference type="EMBL" id="LXQE01000200">
    <property type="protein sequence ID" value="RCJ29197.1"/>
    <property type="molecule type" value="Genomic_DNA"/>
</dbReference>
<sequence length="70" mass="8118">MQTTKLQRFLLGVDLIRRYEVDAEIGVNHGFINIGSYEICYSKMPDHECALMKQWGWVEGNGGWSFYTVD</sequence>
<evidence type="ECO:0000313" key="2">
    <source>
        <dbReference type="Proteomes" id="UP000252085"/>
    </source>
</evidence>
<proteinExistence type="predicted"/>
<gene>
    <name evidence="1" type="ORF">A6769_35980</name>
</gene>
<comment type="caution">
    <text evidence="1">The sequence shown here is derived from an EMBL/GenBank/DDBJ whole genome shotgun (WGS) entry which is preliminary data.</text>
</comment>
<dbReference type="AlphaFoldDB" id="A0A367QYC4"/>
<protein>
    <submittedName>
        <fullName evidence="1">Uncharacterized protein</fullName>
    </submittedName>
</protein>
<reference evidence="1 2" key="1">
    <citation type="submission" date="2016-04" db="EMBL/GenBank/DDBJ databases">
        <authorList>
            <person name="Evans L.H."/>
            <person name="Alamgir A."/>
            <person name="Owens N."/>
            <person name="Weber N.D."/>
            <person name="Virtaneva K."/>
            <person name="Barbian K."/>
            <person name="Babar A."/>
            <person name="Rosenke K."/>
        </authorList>
    </citation>
    <scope>NUCLEOTIDE SEQUENCE [LARGE SCALE GENOMIC DNA]</scope>
    <source>
        <strain evidence="1">NIES-2108</strain>
    </source>
</reference>
<accession>A0A367QYC4</accession>
<name>A0A367QYC4_NOSPU</name>
<organism evidence="1 2">
    <name type="scientific">Nostoc punctiforme NIES-2108</name>
    <dbReference type="NCBI Taxonomy" id="1356359"/>
    <lineage>
        <taxon>Bacteria</taxon>
        <taxon>Bacillati</taxon>
        <taxon>Cyanobacteriota</taxon>
        <taxon>Cyanophyceae</taxon>
        <taxon>Nostocales</taxon>
        <taxon>Nostocaceae</taxon>
        <taxon>Nostoc</taxon>
    </lineage>
</organism>
<evidence type="ECO:0000313" key="1">
    <source>
        <dbReference type="EMBL" id="RCJ29197.1"/>
    </source>
</evidence>
<dbReference type="Proteomes" id="UP000252085">
    <property type="component" value="Unassembled WGS sequence"/>
</dbReference>